<accession>A0A699HGR9</accession>
<reference evidence="2" key="1">
    <citation type="journal article" date="2019" name="Sci. Rep.">
        <title>Draft genome of Tanacetum cinerariifolium, the natural source of mosquito coil.</title>
        <authorList>
            <person name="Yamashiro T."/>
            <person name="Shiraishi A."/>
            <person name="Satake H."/>
            <person name="Nakayama K."/>
        </authorList>
    </citation>
    <scope>NUCLEOTIDE SEQUENCE</scope>
</reference>
<gene>
    <name evidence="2" type="ORF">Tci_383521</name>
</gene>
<evidence type="ECO:0000313" key="2">
    <source>
        <dbReference type="EMBL" id="GEY11547.1"/>
    </source>
</evidence>
<protein>
    <submittedName>
        <fullName evidence="2">Uncharacterized protein</fullName>
    </submittedName>
</protein>
<comment type="caution">
    <text evidence="2">The sequence shown here is derived from an EMBL/GenBank/DDBJ whole genome shotgun (WGS) entry which is preliminary data.</text>
</comment>
<feature type="region of interest" description="Disordered" evidence="1">
    <location>
        <begin position="152"/>
        <end position="220"/>
    </location>
</feature>
<dbReference type="AlphaFoldDB" id="A0A699HGR9"/>
<feature type="compositionally biased region" description="Basic and acidic residues" evidence="1">
    <location>
        <begin position="160"/>
        <end position="193"/>
    </location>
</feature>
<evidence type="ECO:0000256" key="1">
    <source>
        <dbReference type="SAM" id="MobiDB-lite"/>
    </source>
</evidence>
<sequence>MVIDTFILGERIHDLLGFSPQSFEDQKLKYQRVDNSSSLRVKLLRHAEGGRMMLCYVQGSGKRKRQKGVGCGGLRQENYGSERRDCGRIRIWDPGIKIYFRHHFEDKVVVKEWGTIRPRKLKPKSEIVTAWVAEGGRMVLCYVQGSERRKRQKGVGCGSERQENYESERRLRDGNKTSIRRGPDSQTRIDWRVLELTGDENGDGESSNYETGDETRTGIT</sequence>
<organism evidence="2">
    <name type="scientific">Tanacetum cinerariifolium</name>
    <name type="common">Dalmatian daisy</name>
    <name type="synonym">Chrysanthemum cinerariifolium</name>
    <dbReference type="NCBI Taxonomy" id="118510"/>
    <lineage>
        <taxon>Eukaryota</taxon>
        <taxon>Viridiplantae</taxon>
        <taxon>Streptophyta</taxon>
        <taxon>Embryophyta</taxon>
        <taxon>Tracheophyta</taxon>
        <taxon>Spermatophyta</taxon>
        <taxon>Magnoliopsida</taxon>
        <taxon>eudicotyledons</taxon>
        <taxon>Gunneridae</taxon>
        <taxon>Pentapetalae</taxon>
        <taxon>asterids</taxon>
        <taxon>campanulids</taxon>
        <taxon>Asterales</taxon>
        <taxon>Asteraceae</taxon>
        <taxon>Asteroideae</taxon>
        <taxon>Anthemideae</taxon>
        <taxon>Anthemidinae</taxon>
        <taxon>Tanacetum</taxon>
    </lineage>
</organism>
<dbReference type="EMBL" id="BKCJ010152966">
    <property type="protein sequence ID" value="GEY11547.1"/>
    <property type="molecule type" value="Genomic_DNA"/>
</dbReference>
<proteinExistence type="predicted"/>
<name>A0A699HGR9_TANCI</name>